<evidence type="ECO:0008006" key="6">
    <source>
        <dbReference type="Google" id="ProtNLM"/>
    </source>
</evidence>
<dbReference type="Pfam" id="PF13041">
    <property type="entry name" value="PPR_2"/>
    <property type="match status" value="3"/>
</dbReference>
<keyword evidence="5" id="KW-1185">Reference proteome</keyword>
<feature type="repeat" description="PPR" evidence="3">
    <location>
        <begin position="351"/>
        <end position="385"/>
    </location>
</feature>
<dbReference type="Pfam" id="PF13812">
    <property type="entry name" value="PPR_3"/>
    <property type="match status" value="1"/>
</dbReference>
<dbReference type="PANTHER" id="PTHR47941">
    <property type="entry name" value="PENTATRICOPEPTIDE REPEAT-CONTAINING PROTEIN 3, MITOCHONDRIAL"/>
    <property type="match status" value="1"/>
</dbReference>
<comment type="caution">
    <text evidence="4">The sequence shown here is derived from an EMBL/GenBank/DDBJ whole genome shotgun (WGS) entry which is preliminary data.</text>
</comment>
<organism evidence="4 5">
    <name type="scientific">Cinchona calisaya</name>
    <dbReference type="NCBI Taxonomy" id="153742"/>
    <lineage>
        <taxon>Eukaryota</taxon>
        <taxon>Viridiplantae</taxon>
        <taxon>Streptophyta</taxon>
        <taxon>Embryophyta</taxon>
        <taxon>Tracheophyta</taxon>
        <taxon>Spermatophyta</taxon>
        <taxon>Magnoliopsida</taxon>
        <taxon>eudicotyledons</taxon>
        <taxon>Gunneridae</taxon>
        <taxon>Pentapetalae</taxon>
        <taxon>asterids</taxon>
        <taxon>lamiids</taxon>
        <taxon>Gentianales</taxon>
        <taxon>Rubiaceae</taxon>
        <taxon>Cinchonoideae</taxon>
        <taxon>Cinchoneae</taxon>
        <taxon>Cinchona</taxon>
    </lineage>
</organism>
<proteinExistence type="inferred from homology"/>
<evidence type="ECO:0000313" key="4">
    <source>
        <dbReference type="EMBL" id="KAL3515623.1"/>
    </source>
</evidence>
<dbReference type="InterPro" id="IPR011990">
    <property type="entry name" value="TPR-like_helical_dom_sf"/>
</dbReference>
<feature type="repeat" description="PPR" evidence="3">
    <location>
        <begin position="246"/>
        <end position="280"/>
    </location>
</feature>
<gene>
    <name evidence="4" type="ORF">ACH5RR_022525</name>
</gene>
<reference evidence="4 5" key="1">
    <citation type="submission" date="2024-11" db="EMBL/GenBank/DDBJ databases">
        <title>A near-complete genome assembly of Cinchona calisaya.</title>
        <authorList>
            <person name="Lian D.C."/>
            <person name="Zhao X.W."/>
            <person name="Wei L."/>
        </authorList>
    </citation>
    <scope>NUCLEOTIDE SEQUENCE [LARGE SCALE GENOMIC DNA]</scope>
    <source>
        <tissue evidence="4">Nenye</tissue>
    </source>
</reference>
<comment type="similarity">
    <text evidence="1">Belongs to the PPR family. P subfamily.</text>
</comment>
<dbReference type="Proteomes" id="UP001630127">
    <property type="component" value="Unassembled WGS sequence"/>
</dbReference>
<dbReference type="Gene3D" id="1.25.40.10">
    <property type="entry name" value="Tetratricopeptide repeat domain"/>
    <property type="match status" value="4"/>
</dbReference>
<accession>A0ABD2Z826</accession>
<dbReference type="PROSITE" id="PS51375">
    <property type="entry name" value="PPR"/>
    <property type="match status" value="7"/>
</dbReference>
<keyword evidence="2" id="KW-0677">Repeat</keyword>
<feature type="repeat" description="PPR" evidence="3">
    <location>
        <begin position="210"/>
        <end position="245"/>
    </location>
</feature>
<name>A0ABD2Z826_9GENT</name>
<sequence>MEISLVFGNRFTQTLNIPPPLTCSFFSKKSDFPRNSKKSQFSTLAKTANSATVELNEAQNGLSNNFPSKPSKIGSFSNKRRQSAILDIQESSDLDSALSRSGDKLKVQDLNVVLRHFGKLNRLKELSKLFTWMQQNEKTNIASYSSYIKFMGKSLNPITAIEIYNSIKDELTRNNVSVCNSILSCLVKNGKFESSLSMFHQMKREALKPDIITYSTLLLGCAKVKDGYSKALELVQELKYKGLQMDTVIYGTLLSVCASNNQCKEAERYFMEMKSEGLSPNVFHYSSLLNAYSVDGNYKKANELIQEMESEGLVFNKVILTTLMKVYVRGGLFEKSRELLNELDTLGYAEDEMPYCILMDGLVKAGQITEAKSVFDEMKNKDVKTDGYAYSIMISGFCRTGLLQDAKQLASSFEAKYDKYDVVILNTMLCAYCRAGEMDNVMKIMKKMDDSEISPDWNTFHILIRYFCKEKLYILAYRTLEDMHKKGHQPEEELCSSLIYHLGKTSAHAEAFSVYSILKYSKRTMCKALHEKILHILVAGRLLKDAYVVIKDNAGSISQPATKKFAVSFMKFGNINLINDVLKAIHRSGYKIDQELFHMAVARYVEESEKKELLLQLLKWMPGQGYFVDSSTRNLILKKSHLYGRHVVADLLSKQHLVAKAKSHQTITK</sequence>
<feature type="repeat" description="PPR" evidence="3">
    <location>
        <begin position="456"/>
        <end position="490"/>
    </location>
</feature>
<evidence type="ECO:0000313" key="5">
    <source>
        <dbReference type="Proteomes" id="UP001630127"/>
    </source>
</evidence>
<dbReference type="Pfam" id="PF01535">
    <property type="entry name" value="PPR"/>
    <property type="match status" value="1"/>
</dbReference>
<dbReference type="AlphaFoldDB" id="A0ABD2Z826"/>
<evidence type="ECO:0000256" key="2">
    <source>
        <dbReference type="ARBA" id="ARBA00022737"/>
    </source>
</evidence>
<feature type="repeat" description="PPR" evidence="3">
    <location>
        <begin position="175"/>
        <end position="209"/>
    </location>
</feature>
<dbReference type="InterPro" id="IPR002885">
    <property type="entry name" value="PPR_rpt"/>
</dbReference>
<dbReference type="EMBL" id="JBJUIK010000010">
    <property type="protein sequence ID" value="KAL3515623.1"/>
    <property type="molecule type" value="Genomic_DNA"/>
</dbReference>
<evidence type="ECO:0000256" key="1">
    <source>
        <dbReference type="ARBA" id="ARBA00007626"/>
    </source>
</evidence>
<feature type="repeat" description="PPR" evidence="3">
    <location>
        <begin position="421"/>
        <end position="455"/>
    </location>
</feature>
<dbReference type="NCBIfam" id="TIGR00756">
    <property type="entry name" value="PPR"/>
    <property type="match status" value="6"/>
</dbReference>
<protein>
    <recommendedName>
        <fullName evidence="6">Pentatricopeptide repeat-containing protein</fullName>
    </recommendedName>
</protein>
<evidence type="ECO:0000256" key="3">
    <source>
        <dbReference type="PROSITE-ProRule" id="PRU00708"/>
    </source>
</evidence>
<feature type="repeat" description="PPR" evidence="3">
    <location>
        <begin position="281"/>
        <end position="315"/>
    </location>
</feature>